<keyword evidence="3" id="KW-0720">Serine protease</keyword>
<comment type="similarity">
    <text evidence="2">Belongs to the peptidase S1 family. CLIP subfamily.</text>
</comment>
<dbReference type="Proteomes" id="UP001321473">
    <property type="component" value="Unassembled WGS sequence"/>
</dbReference>
<dbReference type="CDD" id="cd00190">
    <property type="entry name" value="Tryp_SPc"/>
    <property type="match status" value="1"/>
</dbReference>
<feature type="compositionally biased region" description="Polar residues" evidence="4">
    <location>
        <begin position="260"/>
        <end position="274"/>
    </location>
</feature>
<feature type="region of interest" description="Disordered" evidence="4">
    <location>
        <begin position="257"/>
        <end position="284"/>
    </location>
</feature>
<sequence>MEFFADCGVPVSPVNESRIVGGTPTDLDQWPWQVSLHQRRPSSGAPGRRLCAASLVSASWLLTAAHCLFDPAAADGTGRVLPAGLWLACRKRHCVRLRRLAVHGGFSRHNYTHDLALAELVRPLPPPASPICLPASGAAAGRRCVITGWGARRPLARRAAQLQQASLPVLPWNLCRRAYPWAAALRRWLLCAGLWKGGRGPCHGDSGGPLQCQRSDGRWQLSGLVSWGAGCGRPGRPAVFVRVAAYRRWIRDASKRLQHRGTTPPSHSWRQQAPRQRVPHKNHRPLITAISF</sequence>
<dbReference type="EMBL" id="JARKHS020034055">
    <property type="protein sequence ID" value="KAK8758515.1"/>
    <property type="molecule type" value="Genomic_DNA"/>
</dbReference>
<proteinExistence type="inferred from homology"/>
<keyword evidence="7" id="KW-1185">Reference proteome</keyword>
<dbReference type="PROSITE" id="PS00135">
    <property type="entry name" value="TRYPSIN_SER"/>
    <property type="match status" value="1"/>
</dbReference>
<dbReference type="PANTHER" id="PTHR24252:SF7">
    <property type="entry name" value="HYALIN"/>
    <property type="match status" value="1"/>
</dbReference>
<evidence type="ECO:0000313" key="7">
    <source>
        <dbReference type="Proteomes" id="UP001321473"/>
    </source>
</evidence>
<dbReference type="PRINTS" id="PR00722">
    <property type="entry name" value="CHYMOTRYPSIN"/>
</dbReference>
<protein>
    <recommendedName>
        <fullName evidence="5">Peptidase S1 domain-containing protein</fullName>
    </recommendedName>
</protein>
<evidence type="ECO:0000256" key="3">
    <source>
        <dbReference type="RuleBase" id="RU363034"/>
    </source>
</evidence>
<evidence type="ECO:0000256" key="2">
    <source>
        <dbReference type="ARBA" id="ARBA00024195"/>
    </source>
</evidence>
<dbReference type="PROSITE" id="PS00134">
    <property type="entry name" value="TRYPSIN_HIS"/>
    <property type="match status" value="1"/>
</dbReference>
<keyword evidence="3" id="KW-0378">Hydrolase</keyword>
<dbReference type="InterPro" id="IPR001254">
    <property type="entry name" value="Trypsin_dom"/>
</dbReference>
<dbReference type="InterPro" id="IPR043504">
    <property type="entry name" value="Peptidase_S1_PA_chymotrypsin"/>
</dbReference>
<dbReference type="InterPro" id="IPR018114">
    <property type="entry name" value="TRYPSIN_HIS"/>
</dbReference>
<organism evidence="6 7">
    <name type="scientific">Amblyomma americanum</name>
    <name type="common">Lone star tick</name>
    <dbReference type="NCBI Taxonomy" id="6943"/>
    <lineage>
        <taxon>Eukaryota</taxon>
        <taxon>Metazoa</taxon>
        <taxon>Ecdysozoa</taxon>
        <taxon>Arthropoda</taxon>
        <taxon>Chelicerata</taxon>
        <taxon>Arachnida</taxon>
        <taxon>Acari</taxon>
        <taxon>Parasitiformes</taxon>
        <taxon>Ixodida</taxon>
        <taxon>Ixodoidea</taxon>
        <taxon>Ixodidae</taxon>
        <taxon>Amblyomminae</taxon>
        <taxon>Amblyomma</taxon>
    </lineage>
</organism>
<dbReference type="Gene3D" id="2.40.10.10">
    <property type="entry name" value="Trypsin-like serine proteases"/>
    <property type="match status" value="1"/>
</dbReference>
<dbReference type="InterPro" id="IPR033116">
    <property type="entry name" value="TRYPSIN_SER"/>
</dbReference>
<dbReference type="FunFam" id="2.40.10.10:FF:000002">
    <property type="entry name" value="Transmembrane protease serine"/>
    <property type="match status" value="1"/>
</dbReference>
<gene>
    <name evidence="6" type="ORF">V5799_003849</name>
</gene>
<feature type="domain" description="Peptidase S1" evidence="5">
    <location>
        <begin position="19"/>
        <end position="255"/>
    </location>
</feature>
<evidence type="ECO:0000259" key="5">
    <source>
        <dbReference type="PROSITE" id="PS50240"/>
    </source>
</evidence>
<keyword evidence="3" id="KW-0645">Protease</keyword>
<dbReference type="Pfam" id="PF00089">
    <property type="entry name" value="Trypsin"/>
    <property type="match status" value="1"/>
</dbReference>
<dbReference type="GO" id="GO:0004252">
    <property type="term" value="F:serine-type endopeptidase activity"/>
    <property type="evidence" value="ECO:0007669"/>
    <property type="project" value="InterPro"/>
</dbReference>
<dbReference type="AlphaFoldDB" id="A0AAQ4D7S5"/>
<name>A0AAQ4D7S5_AMBAM</name>
<comment type="caution">
    <text evidence="6">The sequence shown here is derived from an EMBL/GenBank/DDBJ whole genome shotgun (WGS) entry which is preliminary data.</text>
</comment>
<dbReference type="PROSITE" id="PS50240">
    <property type="entry name" value="TRYPSIN_DOM"/>
    <property type="match status" value="1"/>
</dbReference>
<dbReference type="GO" id="GO:0006508">
    <property type="term" value="P:proteolysis"/>
    <property type="evidence" value="ECO:0007669"/>
    <property type="project" value="UniProtKB-KW"/>
</dbReference>
<dbReference type="SUPFAM" id="SSF50494">
    <property type="entry name" value="Trypsin-like serine proteases"/>
    <property type="match status" value="1"/>
</dbReference>
<evidence type="ECO:0000313" key="6">
    <source>
        <dbReference type="EMBL" id="KAK8758515.1"/>
    </source>
</evidence>
<dbReference type="SMART" id="SM00020">
    <property type="entry name" value="Tryp_SPc"/>
    <property type="match status" value="1"/>
</dbReference>
<keyword evidence="1" id="KW-1015">Disulfide bond</keyword>
<evidence type="ECO:0000256" key="4">
    <source>
        <dbReference type="SAM" id="MobiDB-lite"/>
    </source>
</evidence>
<dbReference type="InterPro" id="IPR001314">
    <property type="entry name" value="Peptidase_S1A"/>
</dbReference>
<reference evidence="6 7" key="1">
    <citation type="journal article" date="2023" name="Arcadia Sci">
        <title>De novo assembly of a long-read Amblyomma americanum tick genome.</title>
        <authorList>
            <person name="Chou S."/>
            <person name="Poskanzer K.E."/>
            <person name="Rollins M."/>
            <person name="Thuy-Boun P.S."/>
        </authorList>
    </citation>
    <scope>NUCLEOTIDE SEQUENCE [LARGE SCALE GENOMIC DNA]</scope>
    <source>
        <strain evidence="6">F_SG_1</strain>
        <tissue evidence="6">Salivary glands</tissue>
    </source>
</reference>
<evidence type="ECO:0000256" key="1">
    <source>
        <dbReference type="ARBA" id="ARBA00023157"/>
    </source>
</evidence>
<dbReference type="InterPro" id="IPR009003">
    <property type="entry name" value="Peptidase_S1_PA"/>
</dbReference>
<dbReference type="PANTHER" id="PTHR24252">
    <property type="entry name" value="ACROSIN-RELATED"/>
    <property type="match status" value="1"/>
</dbReference>
<accession>A0AAQ4D7S5</accession>